<accession>A0ABD2N8K1</accession>
<proteinExistence type="predicted"/>
<evidence type="ECO:0000313" key="3">
    <source>
        <dbReference type="Proteomes" id="UP001516400"/>
    </source>
</evidence>
<dbReference type="EMBL" id="JABFTP020000083">
    <property type="protein sequence ID" value="KAL3275063.1"/>
    <property type="molecule type" value="Genomic_DNA"/>
</dbReference>
<name>A0ABD2N8K1_9CUCU</name>
<organism evidence="2 3">
    <name type="scientific">Cryptolaemus montrouzieri</name>
    <dbReference type="NCBI Taxonomy" id="559131"/>
    <lineage>
        <taxon>Eukaryota</taxon>
        <taxon>Metazoa</taxon>
        <taxon>Ecdysozoa</taxon>
        <taxon>Arthropoda</taxon>
        <taxon>Hexapoda</taxon>
        <taxon>Insecta</taxon>
        <taxon>Pterygota</taxon>
        <taxon>Neoptera</taxon>
        <taxon>Endopterygota</taxon>
        <taxon>Coleoptera</taxon>
        <taxon>Polyphaga</taxon>
        <taxon>Cucujiformia</taxon>
        <taxon>Coccinelloidea</taxon>
        <taxon>Coccinellidae</taxon>
        <taxon>Scymninae</taxon>
        <taxon>Scymnini</taxon>
        <taxon>Cryptolaemus</taxon>
    </lineage>
</organism>
<dbReference type="PANTHER" id="PTHR21505:SF8">
    <property type="entry name" value="DPT-YFP REPRESSOR BY OVEREXPRESSION, ISOFORM D-RELATED"/>
    <property type="match status" value="1"/>
</dbReference>
<sequence>MSRKQNQVMVDFFSIHQSKSCLWQVEASEYHDNAKKDAANNKLVEKLEKLEPGATKKSVVAKINVRKERKKVEALKKSGASADSIYKPVFWYYDLFDFLQDQDTPETSCSNLDSENDEVTNCYLYNDHIS</sequence>
<feature type="domain" description="MADF" evidence="1">
    <location>
        <begin position="17"/>
        <end position="99"/>
    </location>
</feature>
<dbReference type="AlphaFoldDB" id="A0ABD2N8K1"/>
<evidence type="ECO:0000313" key="2">
    <source>
        <dbReference type="EMBL" id="KAL3275063.1"/>
    </source>
</evidence>
<evidence type="ECO:0000259" key="1">
    <source>
        <dbReference type="Pfam" id="PF10545"/>
    </source>
</evidence>
<comment type="caution">
    <text evidence="2">The sequence shown here is derived from an EMBL/GenBank/DDBJ whole genome shotgun (WGS) entry which is preliminary data.</text>
</comment>
<reference evidence="2 3" key="1">
    <citation type="journal article" date="2021" name="BMC Biol.">
        <title>Horizontally acquired antibacterial genes associated with adaptive radiation of ladybird beetles.</title>
        <authorList>
            <person name="Li H.S."/>
            <person name="Tang X.F."/>
            <person name="Huang Y.H."/>
            <person name="Xu Z.Y."/>
            <person name="Chen M.L."/>
            <person name="Du X.Y."/>
            <person name="Qiu B.Y."/>
            <person name="Chen P.T."/>
            <person name="Zhang W."/>
            <person name="Slipinski A."/>
            <person name="Escalona H.E."/>
            <person name="Waterhouse R.M."/>
            <person name="Zwick A."/>
            <person name="Pang H."/>
        </authorList>
    </citation>
    <scope>NUCLEOTIDE SEQUENCE [LARGE SCALE GENOMIC DNA]</scope>
    <source>
        <strain evidence="2">SYSU2018</strain>
    </source>
</reference>
<keyword evidence="3" id="KW-1185">Reference proteome</keyword>
<dbReference type="PANTHER" id="PTHR21505">
    <property type="entry name" value="MADF DOMAIN-CONTAINING PROTEIN-RELATED"/>
    <property type="match status" value="1"/>
</dbReference>
<dbReference type="Pfam" id="PF10545">
    <property type="entry name" value="MADF_DNA_bdg"/>
    <property type="match status" value="1"/>
</dbReference>
<gene>
    <name evidence="2" type="ORF">HHI36_019835</name>
</gene>
<dbReference type="Proteomes" id="UP001516400">
    <property type="component" value="Unassembled WGS sequence"/>
</dbReference>
<dbReference type="InterPro" id="IPR006578">
    <property type="entry name" value="MADF-dom"/>
</dbReference>
<protein>
    <recommendedName>
        <fullName evidence="1">MADF domain-containing protein</fullName>
    </recommendedName>
</protein>